<reference evidence="1" key="2">
    <citation type="submission" date="2017-06" db="EMBL/GenBank/DDBJ databases">
        <title>WGS assembly of Brachypodium distachyon.</title>
        <authorList>
            <consortium name="The International Brachypodium Initiative"/>
            <person name="Lucas S."/>
            <person name="Harmon-Smith M."/>
            <person name="Lail K."/>
            <person name="Tice H."/>
            <person name="Grimwood J."/>
            <person name="Bruce D."/>
            <person name="Barry K."/>
            <person name="Shu S."/>
            <person name="Lindquist E."/>
            <person name="Wang M."/>
            <person name="Pitluck S."/>
            <person name="Vogel J.P."/>
            <person name="Garvin D.F."/>
            <person name="Mockler T.C."/>
            <person name="Schmutz J."/>
            <person name="Rokhsar D."/>
            <person name="Bevan M.W."/>
        </authorList>
    </citation>
    <scope>NUCLEOTIDE SEQUENCE</scope>
    <source>
        <strain evidence="1">Bd21</strain>
    </source>
</reference>
<proteinExistence type="predicted"/>
<name>A0A0Q3G5T5_BRADI</name>
<evidence type="ECO:0000313" key="3">
    <source>
        <dbReference type="Proteomes" id="UP000008810"/>
    </source>
</evidence>
<dbReference type="EnsemblPlants" id="KQK06712">
    <property type="protein sequence ID" value="KQK06712"/>
    <property type="gene ID" value="BRADI_2g27962v3"/>
</dbReference>
<evidence type="ECO:0000313" key="1">
    <source>
        <dbReference type="EMBL" id="KQK06712.1"/>
    </source>
</evidence>
<protein>
    <submittedName>
        <fullName evidence="1 2">Uncharacterized protein</fullName>
    </submittedName>
</protein>
<evidence type="ECO:0000313" key="2">
    <source>
        <dbReference type="EnsemblPlants" id="KQK06712"/>
    </source>
</evidence>
<accession>A0A0Q3G5T5</accession>
<sequence>MRRPASTMLRRHGRAPLRRCGRALLHHPLRRRRRALLHHRGLPASPAHAAPPPMASLLGTSGFGLCRCALLQSGGEPRRACYQEKGIEEFQNRGGSGGNFDRMDQRALHDKTKWARVPLRSPLSILLKIQASDK</sequence>
<dbReference type="InParanoid" id="A0A0Q3G5T5"/>
<dbReference type="Proteomes" id="UP000008810">
    <property type="component" value="Chromosome 2"/>
</dbReference>
<organism evidence="1">
    <name type="scientific">Brachypodium distachyon</name>
    <name type="common">Purple false brome</name>
    <name type="synonym">Trachynia distachya</name>
    <dbReference type="NCBI Taxonomy" id="15368"/>
    <lineage>
        <taxon>Eukaryota</taxon>
        <taxon>Viridiplantae</taxon>
        <taxon>Streptophyta</taxon>
        <taxon>Embryophyta</taxon>
        <taxon>Tracheophyta</taxon>
        <taxon>Spermatophyta</taxon>
        <taxon>Magnoliopsida</taxon>
        <taxon>Liliopsida</taxon>
        <taxon>Poales</taxon>
        <taxon>Poaceae</taxon>
        <taxon>BOP clade</taxon>
        <taxon>Pooideae</taxon>
        <taxon>Stipodae</taxon>
        <taxon>Brachypodieae</taxon>
        <taxon>Brachypodium</taxon>
    </lineage>
</organism>
<reference evidence="1 2" key="1">
    <citation type="journal article" date="2010" name="Nature">
        <title>Genome sequencing and analysis of the model grass Brachypodium distachyon.</title>
        <authorList>
            <consortium name="International Brachypodium Initiative"/>
        </authorList>
    </citation>
    <scope>NUCLEOTIDE SEQUENCE [LARGE SCALE GENOMIC DNA]</scope>
    <source>
        <strain evidence="1 2">Bd21</strain>
    </source>
</reference>
<gene>
    <name evidence="1" type="ORF">BRADI_2g27962v3</name>
</gene>
<dbReference type="Gramene" id="KQK06712">
    <property type="protein sequence ID" value="KQK06712"/>
    <property type="gene ID" value="BRADI_2g27962v3"/>
</dbReference>
<dbReference type="AlphaFoldDB" id="A0A0Q3G5T5"/>
<dbReference type="EMBL" id="CM000881">
    <property type="protein sequence ID" value="KQK06712.1"/>
    <property type="molecule type" value="Genomic_DNA"/>
</dbReference>
<reference evidence="2" key="3">
    <citation type="submission" date="2018-08" db="UniProtKB">
        <authorList>
            <consortium name="EnsemblPlants"/>
        </authorList>
    </citation>
    <scope>IDENTIFICATION</scope>
    <source>
        <strain evidence="2">cv. Bd21</strain>
    </source>
</reference>
<keyword evidence="3" id="KW-1185">Reference proteome</keyword>